<name>A0ABS8W705_9GAMM</name>
<evidence type="ECO:0000256" key="3">
    <source>
        <dbReference type="ARBA" id="ARBA00022448"/>
    </source>
</evidence>
<evidence type="ECO:0000256" key="10">
    <source>
        <dbReference type="PIRNR" id="PIRNR015761"/>
    </source>
</evidence>
<comment type="caution">
    <text evidence="14">The sequence shown here is derived from an EMBL/GenBank/DDBJ whole genome shotgun (WGS) entry which is preliminary data.</text>
</comment>
<keyword evidence="4" id="KW-1003">Cell membrane</keyword>
<reference evidence="14 15" key="1">
    <citation type="journal article" date="2022" name="Environ. Microbiol. Rep.">
        <title>Eco-phylogenetic analyses reveal divergent evolution of vitamin B12 metabolism in the marine bacterial family 'Psychromonadaceae'.</title>
        <authorList>
            <person name="Jin X."/>
            <person name="Yang Y."/>
            <person name="Cao H."/>
            <person name="Gao B."/>
            <person name="Zhao Z."/>
        </authorList>
    </citation>
    <scope>NUCLEOTIDE SEQUENCE [LARGE SCALE GENOMIC DNA]</scope>
    <source>
        <strain evidence="14 15">MKS20</strain>
    </source>
</reference>
<dbReference type="InterPro" id="IPR043129">
    <property type="entry name" value="ATPase_NBD"/>
</dbReference>
<dbReference type="PIRSF" id="PIRSF015761">
    <property type="entry name" value="Protein_L"/>
    <property type="match status" value="1"/>
</dbReference>
<evidence type="ECO:0000256" key="1">
    <source>
        <dbReference type="ARBA" id="ARBA00004377"/>
    </source>
</evidence>
<evidence type="ECO:0000313" key="14">
    <source>
        <dbReference type="EMBL" id="MCE2594764.1"/>
    </source>
</evidence>
<keyword evidence="7 10" id="KW-0653">Protein transport</keyword>
<evidence type="ECO:0000259" key="12">
    <source>
        <dbReference type="Pfam" id="PF05134"/>
    </source>
</evidence>
<feature type="domain" description="GspL cytoplasmic actin-ATPase-like" evidence="12">
    <location>
        <begin position="5"/>
        <end position="246"/>
    </location>
</feature>
<keyword evidence="3 10" id="KW-0813">Transport</keyword>
<accession>A0ABS8W705</accession>
<dbReference type="InterPro" id="IPR024230">
    <property type="entry name" value="GspL_cyto_dom"/>
</dbReference>
<proteinExistence type="inferred from homology"/>
<dbReference type="SUPFAM" id="SSF53067">
    <property type="entry name" value="Actin-like ATPase domain"/>
    <property type="match status" value="2"/>
</dbReference>
<dbReference type="Proteomes" id="UP001201273">
    <property type="component" value="Unassembled WGS sequence"/>
</dbReference>
<evidence type="ECO:0000259" key="13">
    <source>
        <dbReference type="Pfam" id="PF12693"/>
    </source>
</evidence>
<evidence type="ECO:0000256" key="4">
    <source>
        <dbReference type="ARBA" id="ARBA00022475"/>
    </source>
</evidence>
<keyword evidence="6" id="KW-0812">Transmembrane</keyword>
<dbReference type="Gene3D" id="3.30.420.380">
    <property type="match status" value="1"/>
</dbReference>
<evidence type="ECO:0000256" key="5">
    <source>
        <dbReference type="ARBA" id="ARBA00022519"/>
    </source>
</evidence>
<evidence type="ECO:0000256" key="8">
    <source>
        <dbReference type="ARBA" id="ARBA00022989"/>
    </source>
</evidence>
<comment type="subcellular location">
    <subcellularLocation>
        <location evidence="1">Cell inner membrane</location>
        <topology evidence="1">Single-pass membrane protein</topology>
    </subcellularLocation>
</comment>
<feature type="domain" description="GspL periplasmic" evidence="13">
    <location>
        <begin position="250"/>
        <end position="407"/>
    </location>
</feature>
<dbReference type="Gene3D" id="3.30.1360.100">
    <property type="entry name" value="General secretion pathway protein M, EpsM"/>
    <property type="match status" value="1"/>
</dbReference>
<evidence type="ECO:0000256" key="11">
    <source>
        <dbReference type="SAM" id="Coils"/>
    </source>
</evidence>
<keyword evidence="11" id="KW-0175">Coiled coil</keyword>
<keyword evidence="5" id="KW-0997">Cell inner membrane</keyword>
<gene>
    <name evidence="14" type="primary">gspL</name>
    <name evidence="14" type="ORF">K6Y31_08035</name>
</gene>
<evidence type="ECO:0000256" key="2">
    <source>
        <dbReference type="ARBA" id="ARBA00005318"/>
    </source>
</evidence>
<dbReference type="Pfam" id="PF05134">
    <property type="entry name" value="T2SSL"/>
    <property type="match status" value="1"/>
</dbReference>
<protein>
    <recommendedName>
        <fullName evidence="10">Type II secretion system protein L</fullName>
        <shortName evidence="10">T2SS protein L</shortName>
    </recommendedName>
</protein>
<dbReference type="InterPro" id="IPR025691">
    <property type="entry name" value="GspL_pp_dom"/>
</dbReference>
<feature type="coiled-coil region" evidence="11">
    <location>
        <begin position="271"/>
        <end position="325"/>
    </location>
</feature>
<dbReference type="NCBIfam" id="TIGR01709">
    <property type="entry name" value="typeII_sec_gspL"/>
    <property type="match status" value="1"/>
</dbReference>
<dbReference type="CDD" id="cd24017">
    <property type="entry name" value="ASKHA_T2SSL_N"/>
    <property type="match status" value="1"/>
</dbReference>
<dbReference type="Gene3D" id="3.30.420.370">
    <property type="match status" value="1"/>
</dbReference>
<organism evidence="14 15">
    <name type="scientific">Motilimonas cestriensis</name>
    <dbReference type="NCBI Taxonomy" id="2742685"/>
    <lineage>
        <taxon>Bacteria</taxon>
        <taxon>Pseudomonadati</taxon>
        <taxon>Pseudomonadota</taxon>
        <taxon>Gammaproteobacteria</taxon>
        <taxon>Alteromonadales</taxon>
        <taxon>Alteromonadales genera incertae sedis</taxon>
        <taxon>Motilimonas</taxon>
    </lineage>
</organism>
<comment type="similarity">
    <text evidence="2 10">Belongs to the GSP L family.</text>
</comment>
<dbReference type="RefSeq" id="WP_233052284.1">
    <property type="nucleotide sequence ID" value="NZ_JAIMJA010000006.1"/>
</dbReference>
<keyword evidence="8" id="KW-1133">Transmembrane helix</keyword>
<keyword evidence="15" id="KW-1185">Reference proteome</keyword>
<evidence type="ECO:0000256" key="6">
    <source>
        <dbReference type="ARBA" id="ARBA00022692"/>
    </source>
</evidence>
<dbReference type="EMBL" id="JAIMJA010000006">
    <property type="protein sequence ID" value="MCE2594764.1"/>
    <property type="molecule type" value="Genomic_DNA"/>
</dbReference>
<evidence type="ECO:0000256" key="7">
    <source>
        <dbReference type="ARBA" id="ARBA00022927"/>
    </source>
</evidence>
<dbReference type="Pfam" id="PF12693">
    <property type="entry name" value="GspL_C"/>
    <property type="match status" value="1"/>
</dbReference>
<dbReference type="InterPro" id="IPR007812">
    <property type="entry name" value="T2SS_protein-GspL"/>
</dbReference>
<keyword evidence="9" id="KW-0472">Membrane</keyword>
<evidence type="ECO:0000256" key="9">
    <source>
        <dbReference type="ARBA" id="ARBA00023136"/>
    </source>
</evidence>
<evidence type="ECO:0000313" key="15">
    <source>
        <dbReference type="Proteomes" id="UP001201273"/>
    </source>
</evidence>
<sequence>MSERLVVRLGSEANHGIDWLVWSSSEQEIIASGQLNNAQQLSQLNEKAGGRPVIVLLPVADVLLTQVEVPGKLTRQLQQALPYMVEEELATDVDKLHFTVLNCSDGMAQLAVVEKAKMDNWLEWLETAQLKCRQFLPDVLMLPAHEDQWSAVQMGDDWLIRQGPYQGFSADESLLPFLMEKWLAQDEPVTDGDAETGAQVIQAYTPLPENVAGNWQLNTPELPMQLLAQGALASNINLLVGEYQPQKEYSKNWLLWKRVGIAAAACLLLAVVSAVLSLQQLKQENEQLTAEIKDIYVTLFPDEQNIREARIKAQLKRHLAKLENQTQGTNLLSMLAQIQPAFKQVPGFKPMSLKYEGKDSEIRLQIKANTYAEFEKFQSLLDPSLKVQQGAMSNQDNKVTGTLTIRGQG</sequence>
<comment type="function">
    <text evidence="10">Inner membrane component of the type II secretion system required for the energy-dependent secretion of extracellular factors such as proteases and toxins from the periplasm.</text>
</comment>